<dbReference type="InterPro" id="IPR013155">
    <property type="entry name" value="M/V/L/I-tRNA-synth_anticd-bd"/>
</dbReference>
<keyword evidence="4 9" id="KW-0547">Nucleotide-binding</keyword>
<name>F1T4Q4_9ACTN</name>
<evidence type="ECO:0000259" key="12">
    <source>
        <dbReference type="Pfam" id="PF08264"/>
    </source>
</evidence>
<dbReference type="Proteomes" id="UP000005947">
    <property type="component" value="Unassembled WGS sequence"/>
</dbReference>
<dbReference type="Gene3D" id="1.10.730.10">
    <property type="entry name" value="Isoleucyl-tRNA Synthetase, Domain 1"/>
    <property type="match status" value="1"/>
</dbReference>
<dbReference type="GeneID" id="93210245"/>
<dbReference type="RefSeq" id="WP_006302826.1">
    <property type="nucleotide sequence ID" value="NZ_ACGK02000001.1"/>
</dbReference>
<comment type="caution">
    <text evidence="15">The sequence shown here is derived from an EMBL/GenBank/DDBJ whole genome shotgun (WGS) entry which is preliminary data.</text>
</comment>
<evidence type="ECO:0000256" key="6">
    <source>
        <dbReference type="ARBA" id="ARBA00022917"/>
    </source>
</evidence>
<dbReference type="GO" id="GO:0005829">
    <property type="term" value="C:cytosol"/>
    <property type="evidence" value="ECO:0007669"/>
    <property type="project" value="TreeGrafter"/>
</dbReference>
<evidence type="ECO:0000259" key="14">
    <source>
        <dbReference type="Pfam" id="PF13603"/>
    </source>
</evidence>
<dbReference type="InterPro" id="IPR014729">
    <property type="entry name" value="Rossmann-like_a/b/a_fold"/>
</dbReference>
<dbReference type="SUPFAM" id="SSF52374">
    <property type="entry name" value="Nucleotidylyl transferase"/>
    <property type="match status" value="1"/>
</dbReference>
<evidence type="ECO:0000256" key="3">
    <source>
        <dbReference type="ARBA" id="ARBA00022598"/>
    </source>
</evidence>
<feature type="domain" description="Methionyl/Leucyl tRNA synthetase" evidence="13">
    <location>
        <begin position="49"/>
        <end position="191"/>
    </location>
</feature>
<sequence>MSQNSQTAHEIPVYDAAQIETKWQKVWEQNKSFATDTKKDCPKKYVLEMFPYPSGDLHMGHARNYTIGDVMARQARMRGFDVLHPMGFDAFGLPAENAAIKHHTEPSTWTYSNINQAISTMKRMGFSYDYQRMFNTCDPSYYTWGQWMFIKMWEKGLVYRGNSLVNWCPVCKTVLANEQVINGKCWRCDTISQKKKLSQWYFKITAYAQELLDDLDTLTGWPENVISQQRNWIGRSVGTEIDFSVLATCDSDKLASEQAEFITDEQRSSLGELEKLTVFTTRADTIYGVSFLVLPPESEVAAKLVQGTAYEEEFLKLKAATEKISAVDRQGSHREKNGVFTGRYALNPVNNRLVPIWIADYVLSDYGTGAVMGVPCGDQRDFDFAQKYNLEIAPIICSKDDALYDELCCEKELKVRHVTWDQAMEAQGYLVQSGPFTGMKGGKHSQAEEAITEYLTNKGCARKTVQYRLRDWLISRQRYWGNPIPMIHCDACGDVAVPLKDLPVLLPKHLNLENGQTLADSKEFYETTCPKCGKPARRITDTMDTFTCSSWYFLRYCDPHNTELPFSKEAVERFMPVDNYIGGIEHAILHLLYSRFWTKVMRDLGLCSIDEPFTNLLCQGMVRDEHGDTMSKSKGNVVPPSSVIEPFGADTLRLAILFIAPPEKDFDWDTEVVQGTNRFLKRAWRLAWQFVFAARDAGLSTTIVPNDSVLEHTNLTHAEQELIRALHTLGLKCTRDFDKNQFNTAISAIMELVNAASKCFVDQHETLNPHLALRLAHDIVLLLAPVCPHWAEEIYQQAFVDTSKPFDSIYDASWPVFDEQRTKQSRIEIVVQIQGKVRGHVEVDADASSEVIQQAALESVAAQLEGKTVKKVIVIPHKLVNIVAC</sequence>
<accession>F1T4Q4</accession>
<dbReference type="FunFam" id="3.40.50.620:FF:000056">
    <property type="entry name" value="Leucine--tRNA ligase"/>
    <property type="match status" value="1"/>
</dbReference>
<evidence type="ECO:0000256" key="8">
    <source>
        <dbReference type="ARBA" id="ARBA00047469"/>
    </source>
</evidence>
<evidence type="ECO:0000256" key="4">
    <source>
        <dbReference type="ARBA" id="ARBA00022741"/>
    </source>
</evidence>
<dbReference type="HAMAP" id="MF_00049_B">
    <property type="entry name" value="Leu_tRNA_synth_B"/>
    <property type="match status" value="1"/>
</dbReference>
<dbReference type="EC" id="6.1.1.4" evidence="9"/>
<evidence type="ECO:0000313" key="15">
    <source>
        <dbReference type="EMBL" id="EGF23698.1"/>
    </source>
</evidence>
<feature type="domain" description="Methionyl/Valyl/Leucyl/Isoleucyl-tRNA synthetase anticodon-binding" evidence="12">
    <location>
        <begin position="720"/>
        <end position="852"/>
    </location>
</feature>
<feature type="domain" description="Aminoacyl-tRNA synthetase class Ia" evidence="11">
    <location>
        <begin position="469"/>
        <end position="668"/>
    </location>
</feature>
<feature type="short sequence motif" description="'KMSKS' region" evidence="9">
    <location>
        <begin position="629"/>
        <end position="633"/>
    </location>
</feature>
<dbReference type="GO" id="GO:0005524">
    <property type="term" value="F:ATP binding"/>
    <property type="evidence" value="ECO:0007669"/>
    <property type="project" value="UniProtKB-UniRule"/>
</dbReference>
<dbReference type="PANTHER" id="PTHR43740">
    <property type="entry name" value="LEUCYL-TRNA SYNTHETASE"/>
    <property type="match status" value="1"/>
</dbReference>
<dbReference type="EMBL" id="ACGK02000001">
    <property type="protein sequence ID" value="EGF23698.1"/>
    <property type="molecule type" value="Genomic_DNA"/>
</dbReference>
<keyword evidence="7 9" id="KW-0030">Aminoacyl-tRNA synthetase</keyword>
<evidence type="ECO:0000259" key="13">
    <source>
        <dbReference type="Pfam" id="PF09334"/>
    </source>
</evidence>
<dbReference type="CDD" id="cd07958">
    <property type="entry name" value="Anticodon_Ia_Leu_BEm"/>
    <property type="match status" value="1"/>
</dbReference>
<dbReference type="CDD" id="cd00812">
    <property type="entry name" value="LeuRS_core"/>
    <property type="match status" value="1"/>
</dbReference>
<dbReference type="eggNOG" id="COG0495">
    <property type="taxonomic scope" value="Bacteria"/>
</dbReference>
<gene>
    <name evidence="9 15" type="primary">leuS</name>
    <name evidence="15" type="ORF">HMPREF0091_10645</name>
</gene>
<proteinExistence type="inferred from homology"/>
<dbReference type="PRINTS" id="PR00985">
    <property type="entry name" value="TRNASYNTHLEU"/>
</dbReference>
<feature type="binding site" evidence="9">
    <location>
        <position position="632"/>
    </location>
    <ligand>
        <name>ATP</name>
        <dbReference type="ChEBI" id="CHEBI:30616"/>
    </ligand>
</feature>
<dbReference type="GO" id="GO:0002161">
    <property type="term" value="F:aminoacyl-tRNA deacylase activity"/>
    <property type="evidence" value="ECO:0007669"/>
    <property type="project" value="InterPro"/>
</dbReference>
<keyword evidence="2 9" id="KW-0963">Cytoplasm</keyword>
<dbReference type="SUPFAM" id="SSF50677">
    <property type="entry name" value="ValRS/IleRS/LeuRS editing domain"/>
    <property type="match status" value="1"/>
</dbReference>
<evidence type="ECO:0000313" key="16">
    <source>
        <dbReference type="Proteomes" id="UP000005947"/>
    </source>
</evidence>
<dbReference type="InterPro" id="IPR009008">
    <property type="entry name" value="Val/Leu/Ile-tRNA-synth_edit"/>
</dbReference>
<evidence type="ECO:0000256" key="5">
    <source>
        <dbReference type="ARBA" id="ARBA00022840"/>
    </source>
</evidence>
<keyword evidence="5 9" id="KW-0067">ATP-binding</keyword>
<reference evidence="15 16" key="1">
    <citation type="submission" date="2011-02" db="EMBL/GenBank/DDBJ databases">
        <authorList>
            <person name="Muzny D."/>
            <person name="Qin X."/>
            <person name="Buhay C."/>
            <person name="Dugan-Rocha S."/>
            <person name="Ding Y."/>
            <person name="Chen G."/>
            <person name="Hawes A."/>
            <person name="Holder M."/>
            <person name="Jhangiani S."/>
            <person name="Johnson A."/>
            <person name="Khan Z."/>
            <person name="Li Z."/>
            <person name="Liu W."/>
            <person name="Liu X."/>
            <person name="Perez L."/>
            <person name="Shen H."/>
            <person name="Wang Q."/>
            <person name="Watt J."/>
            <person name="Xi L."/>
            <person name="Xin Y."/>
            <person name="Zhou J."/>
            <person name="Deng J."/>
            <person name="Jiang H."/>
            <person name="Liu Y."/>
            <person name="Qu J."/>
            <person name="Song X.-Z."/>
            <person name="Zhang L."/>
            <person name="Villasana D."/>
            <person name="Johnson A."/>
            <person name="Liu J."/>
            <person name="Liyanage D."/>
            <person name="Lorensuhewa L."/>
            <person name="Robinson T."/>
            <person name="Song A."/>
            <person name="Song B.-B."/>
            <person name="Dinh H."/>
            <person name="Thornton R."/>
            <person name="Coyle M."/>
            <person name="Francisco L."/>
            <person name="Jackson L."/>
            <person name="Javaid M."/>
            <person name="Korchina V."/>
            <person name="Kovar C."/>
            <person name="Mata R."/>
            <person name="Mathew T."/>
            <person name="Ngo R."/>
            <person name="Nguyen L."/>
            <person name="Nguyen N."/>
            <person name="Okwuonu G."/>
            <person name="Ongeri F."/>
            <person name="Pham C."/>
            <person name="Simmons D."/>
            <person name="Wilczek-Boney K."/>
            <person name="Hale W."/>
            <person name="Jakkamsetti A."/>
            <person name="Pham P."/>
            <person name="Ruth R."/>
            <person name="San Lucas F."/>
            <person name="Warren J."/>
            <person name="Zhang J."/>
            <person name="Zhao Z."/>
            <person name="Zhou C."/>
            <person name="Zhu D."/>
            <person name="Lee S."/>
            <person name="Bess C."/>
            <person name="Blankenburg K."/>
            <person name="Forbes L."/>
            <person name="Fu Q."/>
            <person name="Gubbala S."/>
            <person name="Hirani K."/>
            <person name="Jayaseelan J.C."/>
            <person name="Lara F."/>
            <person name="Munidasa M."/>
            <person name="Palculict T."/>
            <person name="Patil S."/>
            <person name="Pu L.-L."/>
            <person name="Saada N."/>
            <person name="Tang L."/>
            <person name="Weissenberger G."/>
            <person name="Zhu Y."/>
            <person name="Hemphill L."/>
            <person name="Shang Y."/>
            <person name="Youmans B."/>
            <person name="Ayvaz T."/>
            <person name="Ross M."/>
            <person name="Santibanez J."/>
            <person name="Aqrawi P."/>
            <person name="Gross S."/>
            <person name="Joshi V."/>
            <person name="Fowler G."/>
            <person name="Nazareth L."/>
            <person name="Reid J."/>
            <person name="Worley K."/>
            <person name="Petrosino J."/>
            <person name="Highlander S."/>
            <person name="Gibbs R."/>
        </authorList>
    </citation>
    <scope>NUCLEOTIDE SEQUENCE [LARGE SCALE GENOMIC DNA]</scope>
    <source>
        <strain evidence="15 16">DSM 15829</strain>
    </source>
</reference>
<dbReference type="Gene3D" id="3.40.50.620">
    <property type="entry name" value="HUPs"/>
    <property type="match status" value="2"/>
</dbReference>
<dbReference type="GO" id="GO:0006429">
    <property type="term" value="P:leucyl-tRNA aminoacylation"/>
    <property type="evidence" value="ECO:0007669"/>
    <property type="project" value="UniProtKB-UniRule"/>
</dbReference>
<dbReference type="Pfam" id="PF09334">
    <property type="entry name" value="tRNA-synt_1g"/>
    <property type="match status" value="1"/>
</dbReference>
<feature type="short sequence motif" description="'HIGH' region" evidence="9">
    <location>
        <begin position="51"/>
        <end position="61"/>
    </location>
</feature>
<dbReference type="GO" id="GO:0004823">
    <property type="term" value="F:leucine-tRNA ligase activity"/>
    <property type="evidence" value="ECO:0007669"/>
    <property type="project" value="UniProtKB-UniRule"/>
</dbReference>
<dbReference type="InterPro" id="IPR025709">
    <property type="entry name" value="Leu_tRNA-synth_edit"/>
</dbReference>
<dbReference type="Gene3D" id="3.10.20.590">
    <property type="match status" value="1"/>
</dbReference>
<evidence type="ECO:0000256" key="2">
    <source>
        <dbReference type="ARBA" id="ARBA00022490"/>
    </source>
</evidence>
<evidence type="ECO:0000256" key="10">
    <source>
        <dbReference type="RuleBase" id="RU363035"/>
    </source>
</evidence>
<dbReference type="PANTHER" id="PTHR43740:SF2">
    <property type="entry name" value="LEUCINE--TRNA LIGASE, MITOCHONDRIAL"/>
    <property type="match status" value="1"/>
</dbReference>
<dbReference type="InterPro" id="IPR001412">
    <property type="entry name" value="aa-tRNA-synth_I_CS"/>
</dbReference>
<comment type="similarity">
    <text evidence="1 9 10">Belongs to the class-I aminoacyl-tRNA synthetase family.</text>
</comment>
<dbReference type="FunFam" id="3.40.50.620:FF:000003">
    <property type="entry name" value="Leucine--tRNA ligase"/>
    <property type="match status" value="1"/>
</dbReference>
<dbReference type="Pfam" id="PF08264">
    <property type="entry name" value="Anticodon_1"/>
    <property type="match status" value="1"/>
</dbReference>
<keyword evidence="16" id="KW-1185">Reference proteome</keyword>
<dbReference type="PROSITE" id="PS00178">
    <property type="entry name" value="AA_TRNA_LIGASE_I"/>
    <property type="match status" value="1"/>
</dbReference>
<dbReference type="InterPro" id="IPR015413">
    <property type="entry name" value="Methionyl/Leucyl_tRNA_Synth"/>
</dbReference>
<dbReference type="FunFam" id="3.10.20.590:FF:000001">
    <property type="entry name" value="Leucine--tRNA ligase"/>
    <property type="match status" value="1"/>
</dbReference>
<evidence type="ECO:0000256" key="1">
    <source>
        <dbReference type="ARBA" id="ARBA00005594"/>
    </source>
</evidence>
<dbReference type="InterPro" id="IPR002302">
    <property type="entry name" value="Leu-tRNA-ligase"/>
</dbReference>
<dbReference type="FunFam" id="1.10.730.10:FF:000002">
    <property type="entry name" value="Leucine--tRNA ligase"/>
    <property type="match status" value="1"/>
</dbReference>
<dbReference type="Pfam" id="PF00133">
    <property type="entry name" value="tRNA-synt_1"/>
    <property type="match status" value="1"/>
</dbReference>
<dbReference type="AlphaFoldDB" id="F1T4Q4"/>
<keyword evidence="3 9" id="KW-0436">Ligase</keyword>
<evidence type="ECO:0000256" key="9">
    <source>
        <dbReference type="HAMAP-Rule" id="MF_00049"/>
    </source>
</evidence>
<keyword evidence="6 9" id="KW-0648">Protein biosynthesis</keyword>
<dbReference type="InterPro" id="IPR009080">
    <property type="entry name" value="tRNAsynth_Ia_anticodon-bd"/>
</dbReference>
<dbReference type="InterPro" id="IPR002300">
    <property type="entry name" value="aa-tRNA-synth_Ia"/>
</dbReference>
<feature type="domain" description="Leucyl-tRNA synthetase editing" evidence="14">
    <location>
        <begin position="230"/>
        <end position="455"/>
    </location>
</feature>
<dbReference type="Pfam" id="PF13603">
    <property type="entry name" value="tRNA-synt_1_2"/>
    <property type="match status" value="1"/>
</dbReference>
<dbReference type="OrthoDB" id="9810365at2"/>
<organism evidence="15 16">
    <name type="scientific">Fannyhessea vaginae DSM 15829</name>
    <dbReference type="NCBI Taxonomy" id="525256"/>
    <lineage>
        <taxon>Bacteria</taxon>
        <taxon>Bacillati</taxon>
        <taxon>Actinomycetota</taxon>
        <taxon>Coriobacteriia</taxon>
        <taxon>Coriobacteriales</taxon>
        <taxon>Atopobiaceae</taxon>
        <taxon>Fannyhessea</taxon>
    </lineage>
</organism>
<comment type="subcellular location">
    <subcellularLocation>
        <location evidence="9">Cytoplasm</location>
    </subcellularLocation>
</comment>
<evidence type="ECO:0000256" key="7">
    <source>
        <dbReference type="ARBA" id="ARBA00023146"/>
    </source>
</evidence>
<protein>
    <recommendedName>
        <fullName evidence="9">Leucine--tRNA ligase</fullName>
        <ecNumber evidence="9">6.1.1.4</ecNumber>
    </recommendedName>
    <alternativeName>
        <fullName evidence="9">Leucyl-tRNA synthetase</fullName>
        <shortName evidence="9">LeuRS</shortName>
    </alternativeName>
</protein>
<evidence type="ECO:0000259" key="11">
    <source>
        <dbReference type="Pfam" id="PF00133"/>
    </source>
</evidence>
<dbReference type="NCBIfam" id="TIGR00396">
    <property type="entry name" value="leuS_bact"/>
    <property type="match status" value="1"/>
</dbReference>
<comment type="catalytic activity">
    <reaction evidence="8 9">
        <text>tRNA(Leu) + L-leucine + ATP = L-leucyl-tRNA(Leu) + AMP + diphosphate</text>
        <dbReference type="Rhea" id="RHEA:11688"/>
        <dbReference type="Rhea" id="RHEA-COMP:9613"/>
        <dbReference type="Rhea" id="RHEA-COMP:9622"/>
        <dbReference type="ChEBI" id="CHEBI:30616"/>
        <dbReference type="ChEBI" id="CHEBI:33019"/>
        <dbReference type="ChEBI" id="CHEBI:57427"/>
        <dbReference type="ChEBI" id="CHEBI:78442"/>
        <dbReference type="ChEBI" id="CHEBI:78494"/>
        <dbReference type="ChEBI" id="CHEBI:456215"/>
        <dbReference type="EC" id="6.1.1.4"/>
    </reaction>
</comment>
<dbReference type="SUPFAM" id="SSF47323">
    <property type="entry name" value="Anticodon-binding domain of a subclass of class I aminoacyl-tRNA synthetases"/>
    <property type="match status" value="1"/>
</dbReference>